<reference evidence="1 2" key="1">
    <citation type="journal article" date="2019" name="Int. J. Syst. Evol. Microbiol.">
        <title>The Global Catalogue of Microorganisms (GCM) 10K type strain sequencing project: providing services to taxonomists for standard genome sequencing and annotation.</title>
        <authorList>
            <consortium name="The Broad Institute Genomics Platform"/>
            <consortium name="The Broad Institute Genome Sequencing Center for Infectious Disease"/>
            <person name="Wu L."/>
            <person name="Ma J."/>
        </authorList>
    </citation>
    <scope>NUCLEOTIDE SEQUENCE [LARGE SCALE GENOMIC DNA]</scope>
    <source>
        <strain evidence="1 2">JCM 6486</strain>
    </source>
</reference>
<sequence length="46" mass="5610">MKKWKDADEAIKMIHELDSELRNIEKEMSKKPNFDKFDKKRRESSV</sequence>
<dbReference type="Proteomes" id="UP001400965">
    <property type="component" value="Unassembled WGS sequence"/>
</dbReference>
<gene>
    <name evidence="1" type="ORF">GCM10008917_04280</name>
</gene>
<protein>
    <submittedName>
        <fullName evidence="1">Uncharacterized protein</fullName>
    </submittedName>
</protein>
<evidence type="ECO:0000313" key="1">
    <source>
        <dbReference type="EMBL" id="GAA0861735.1"/>
    </source>
</evidence>
<proteinExistence type="predicted"/>
<organism evidence="1 2">
    <name type="scientific">Paraclostridium tenue</name>
    <dbReference type="NCBI Taxonomy" id="1737"/>
    <lineage>
        <taxon>Bacteria</taxon>
        <taxon>Bacillati</taxon>
        <taxon>Bacillota</taxon>
        <taxon>Clostridia</taxon>
        <taxon>Peptostreptococcales</taxon>
        <taxon>Peptostreptococcaceae</taxon>
        <taxon>Paraclostridium</taxon>
    </lineage>
</organism>
<keyword evidence="2" id="KW-1185">Reference proteome</keyword>
<dbReference type="RefSeq" id="WP_346041643.1">
    <property type="nucleotide sequence ID" value="NZ_BAAACP010000002.1"/>
</dbReference>
<dbReference type="EMBL" id="BAAACP010000002">
    <property type="protein sequence ID" value="GAA0861735.1"/>
    <property type="molecule type" value="Genomic_DNA"/>
</dbReference>
<evidence type="ECO:0000313" key="2">
    <source>
        <dbReference type="Proteomes" id="UP001400965"/>
    </source>
</evidence>
<accession>A0ABN1LY27</accession>
<comment type="caution">
    <text evidence="1">The sequence shown here is derived from an EMBL/GenBank/DDBJ whole genome shotgun (WGS) entry which is preliminary data.</text>
</comment>
<name>A0ABN1LY27_9FIRM</name>